<dbReference type="Gene3D" id="1.10.287.1060">
    <property type="entry name" value="ESAT-6-like"/>
    <property type="match status" value="1"/>
</dbReference>
<keyword evidence="3" id="KW-1185">Reference proteome</keyword>
<feature type="transmembrane region" description="Helical" evidence="1">
    <location>
        <begin position="136"/>
        <end position="159"/>
    </location>
</feature>
<keyword evidence="1" id="KW-0812">Transmembrane</keyword>
<proteinExistence type="predicted"/>
<keyword evidence="1" id="KW-1133">Transmembrane helix</keyword>
<reference evidence="2" key="1">
    <citation type="submission" date="2021-01" db="EMBL/GenBank/DDBJ databases">
        <title>Whole genome shotgun sequence of Virgisporangium aliadipatigenens NBRC 105644.</title>
        <authorList>
            <person name="Komaki H."/>
            <person name="Tamura T."/>
        </authorList>
    </citation>
    <scope>NUCLEOTIDE SEQUENCE</scope>
    <source>
        <strain evidence="2">NBRC 105644</strain>
    </source>
</reference>
<gene>
    <name evidence="2" type="ORF">Val02_63520</name>
</gene>
<name>A0A8J4DTM9_9ACTN</name>
<dbReference type="RefSeq" id="WP_203902937.1">
    <property type="nucleotide sequence ID" value="NZ_BOPF01000028.1"/>
</dbReference>
<evidence type="ECO:0008006" key="4">
    <source>
        <dbReference type="Google" id="ProtNLM"/>
    </source>
</evidence>
<protein>
    <recommendedName>
        <fullName evidence="4">WXG100 family type VII secretion target</fullName>
    </recommendedName>
</protein>
<comment type="caution">
    <text evidence="2">The sequence shown here is derived from an EMBL/GenBank/DDBJ whole genome shotgun (WGS) entry which is preliminary data.</text>
</comment>
<dbReference type="EMBL" id="BOPF01000028">
    <property type="protein sequence ID" value="GIJ49466.1"/>
    <property type="molecule type" value="Genomic_DNA"/>
</dbReference>
<sequence>MSQIALERNRTYFEQLVGWAPEPFKALTRVVLLPFEWALELVAGDPDELMEGARQAAHMGDKVRFAAAQHRINCERLRPHWRGPAGDAFQEAMGEFSGAVDELGEGFDELAKILVEAAKASVDAFNLLCEIIFEFILWYVAELIIAAVAAAVSFGASAVAFAVRAVARLAAVLSRIWRVIGRFAMMLERLALRIRAVAKLLMTYSRKLVTIFKTKRQYSPWKGALYTRAGFNFQVQKFLWMLPGKLVINAASPVNLPGLGGAALDAGVGFRDIGDGTKDRNYVVDGTYEDVTGEYTRPIQDLIDLVGT</sequence>
<evidence type="ECO:0000256" key="1">
    <source>
        <dbReference type="SAM" id="Phobius"/>
    </source>
</evidence>
<keyword evidence="1" id="KW-0472">Membrane</keyword>
<dbReference type="Proteomes" id="UP000619260">
    <property type="component" value="Unassembled WGS sequence"/>
</dbReference>
<dbReference type="InterPro" id="IPR036689">
    <property type="entry name" value="ESAT-6-like_sf"/>
</dbReference>
<organism evidence="2 3">
    <name type="scientific">Virgisporangium aliadipatigenens</name>
    <dbReference type="NCBI Taxonomy" id="741659"/>
    <lineage>
        <taxon>Bacteria</taxon>
        <taxon>Bacillati</taxon>
        <taxon>Actinomycetota</taxon>
        <taxon>Actinomycetes</taxon>
        <taxon>Micromonosporales</taxon>
        <taxon>Micromonosporaceae</taxon>
        <taxon>Virgisporangium</taxon>
    </lineage>
</organism>
<accession>A0A8J4DTM9</accession>
<evidence type="ECO:0000313" key="2">
    <source>
        <dbReference type="EMBL" id="GIJ49466.1"/>
    </source>
</evidence>
<dbReference type="AlphaFoldDB" id="A0A8J4DTM9"/>
<dbReference type="SUPFAM" id="SSF140453">
    <property type="entry name" value="EsxAB dimer-like"/>
    <property type="match status" value="1"/>
</dbReference>
<evidence type="ECO:0000313" key="3">
    <source>
        <dbReference type="Proteomes" id="UP000619260"/>
    </source>
</evidence>